<evidence type="ECO:0000313" key="8">
    <source>
        <dbReference type="Proteomes" id="UP001652626"/>
    </source>
</evidence>
<organism evidence="8 9">
    <name type="scientific">Vanessa tameamea</name>
    <name type="common">Kamehameha butterfly</name>
    <dbReference type="NCBI Taxonomy" id="334116"/>
    <lineage>
        <taxon>Eukaryota</taxon>
        <taxon>Metazoa</taxon>
        <taxon>Ecdysozoa</taxon>
        <taxon>Arthropoda</taxon>
        <taxon>Hexapoda</taxon>
        <taxon>Insecta</taxon>
        <taxon>Pterygota</taxon>
        <taxon>Neoptera</taxon>
        <taxon>Endopterygota</taxon>
        <taxon>Lepidoptera</taxon>
        <taxon>Glossata</taxon>
        <taxon>Ditrysia</taxon>
        <taxon>Papilionoidea</taxon>
        <taxon>Nymphalidae</taxon>
        <taxon>Nymphalinae</taxon>
        <taxon>Vanessa</taxon>
    </lineage>
</organism>
<sequence length="376" mass="43406">MKAINVSFYCIFLFAFVQAQNFNLTSSPNTKVIIFIKEWIRETKELNELNLPPLISFGDKDFSNLSEVYEKVIKSIFDSNNEYQEGHTLTNKNSEEENNYKVNIKENVTISDRTDTDKLNNQTIKSETSQRTCTEKNERYPIPDSCDSYLECKNGIAEKKQCPDGLRYKHNITSNPPCVYPADVQCNPGSTLQPPNPTEYCPNQNGYFKTVDRYNCSSYRICVNGVGYEYKCPDGLAFSSSTYRCDWPDTVPQCDAEGLFNFRCPKQHHSSTNLNTPRSYRSDRSCTTYYTCINGRPRRFECNELFGFDESNQTCVPAFKVSECSESQRRLALLNIKQNVNGEYVVRDIIDDDNYFDSRAAPINFFPRLKRPEIIY</sequence>
<keyword evidence="3" id="KW-0677">Repeat</keyword>
<dbReference type="GO" id="GO:0005576">
    <property type="term" value="C:extracellular region"/>
    <property type="evidence" value="ECO:0007669"/>
    <property type="project" value="InterPro"/>
</dbReference>
<dbReference type="AlphaFoldDB" id="A0A8B8HHU8"/>
<feature type="domain" description="Chitin-binding type-2" evidence="7">
    <location>
        <begin position="198"/>
        <end position="256"/>
    </location>
</feature>
<name>A0A8B8HHU8_VANTA</name>
<evidence type="ECO:0000313" key="9">
    <source>
        <dbReference type="RefSeq" id="XP_026484413.2"/>
    </source>
</evidence>
<dbReference type="RefSeq" id="XP_026484413.2">
    <property type="nucleotide sequence ID" value="XM_026628628.2"/>
</dbReference>
<dbReference type="PANTHER" id="PTHR23301:SF98">
    <property type="entry name" value="CHITIN-BINDING TYPE-2 DOMAIN-CONTAINING PROTEIN-RELATED"/>
    <property type="match status" value="1"/>
</dbReference>
<accession>A0A8B8HHU8</accession>
<feature type="chain" id="PRO_5047122200" evidence="6">
    <location>
        <begin position="20"/>
        <end position="376"/>
    </location>
</feature>
<dbReference type="Pfam" id="PF01607">
    <property type="entry name" value="CBM_14"/>
    <property type="match status" value="3"/>
</dbReference>
<evidence type="ECO:0000256" key="6">
    <source>
        <dbReference type="SAM" id="SignalP"/>
    </source>
</evidence>
<feature type="signal peptide" evidence="6">
    <location>
        <begin position="1"/>
        <end position="19"/>
    </location>
</feature>
<evidence type="ECO:0000256" key="5">
    <source>
        <dbReference type="ARBA" id="ARBA00023180"/>
    </source>
</evidence>
<dbReference type="PROSITE" id="PS50940">
    <property type="entry name" value="CHIT_BIND_II"/>
    <property type="match status" value="3"/>
</dbReference>
<dbReference type="Gene3D" id="2.170.140.10">
    <property type="entry name" value="Chitin binding domain"/>
    <property type="match status" value="3"/>
</dbReference>
<reference evidence="9" key="1">
    <citation type="submission" date="2025-08" db="UniProtKB">
        <authorList>
            <consortium name="RefSeq"/>
        </authorList>
    </citation>
    <scope>IDENTIFICATION</scope>
    <source>
        <tissue evidence="9">Whole body</tissue>
    </source>
</reference>
<dbReference type="PANTHER" id="PTHR23301">
    <property type="entry name" value="CHITIN BINDING PERITROPHIN-A"/>
    <property type="match status" value="1"/>
</dbReference>
<evidence type="ECO:0000256" key="3">
    <source>
        <dbReference type="ARBA" id="ARBA00022737"/>
    </source>
</evidence>
<feature type="domain" description="Chitin-binding type-2" evidence="7">
    <location>
        <begin position="261"/>
        <end position="326"/>
    </location>
</feature>
<dbReference type="SUPFAM" id="SSF57625">
    <property type="entry name" value="Invertebrate chitin-binding proteins"/>
    <property type="match status" value="3"/>
</dbReference>
<dbReference type="GO" id="GO:0008061">
    <property type="term" value="F:chitin binding"/>
    <property type="evidence" value="ECO:0007669"/>
    <property type="project" value="UniProtKB-KW"/>
</dbReference>
<dbReference type="GeneID" id="113392279"/>
<dbReference type="InterPro" id="IPR002557">
    <property type="entry name" value="Chitin-bd_dom"/>
</dbReference>
<proteinExistence type="predicted"/>
<keyword evidence="5" id="KW-0325">Glycoprotein</keyword>
<keyword evidence="4" id="KW-1015">Disulfide bond</keyword>
<evidence type="ECO:0000256" key="4">
    <source>
        <dbReference type="ARBA" id="ARBA00023157"/>
    </source>
</evidence>
<evidence type="ECO:0000259" key="7">
    <source>
        <dbReference type="PROSITE" id="PS50940"/>
    </source>
</evidence>
<keyword evidence="1" id="KW-0147">Chitin-binding</keyword>
<feature type="domain" description="Chitin-binding type-2" evidence="7">
    <location>
        <begin position="130"/>
        <end position="188"/>
    </location>
</feature>
<evidence type="ECO:0000256" key="2">
    <source>
        <dbReference type="ARBA" id="ARBA00022729"/>
    </source>
</evidence>
<protein>
    <submittedName>
        <fullName evidence="9">Protein obstructor-E-like</fullName>
    </submittedName>
</protein>
<evidence type="ECO:0000256" key="1">
    <source>
        <dbReference type="ARBA" id="ARBA00022669"/>
    </source>
</evidence>
<dbReference type="Proteomes" id="UP001652626">
    <property type="component" value="Chromosome 5"/>
</dbReference>
<dbReference type="SMART" id="SM00494">
    <property type="entry name" value="ChtBD2"/>
    <property type="match status" value="3"/>
</dbReference>
<dbReference type="InterPro" id="IPR036508">
    <property type="entry name" value="Chitin-bd_dom_sf"/>
</dbReference>
<keyword evidence="2 6" id="KW-0732">Signal</keyword>
<keyword evidence="8" id="KW-1185">Reference proteome</keyword>
<dbReference type="InterPro" id="IPR051940">
    <property type="entry name" value="Chitin_bind-dev_reg"/>
</dbReference>
<gene>
    <name evidence="9" type="primary">LOC113392279</name>
</gene>